<evidence type="ECO:0000313" key="8">
    <source>
        <dbReference type="EMBL" id="GEJ56072.1"/>
    </source>
</evidence>
<evidence type="ECO:0000256" key="1">
    <source>
        <dbReference type="ARBA" id="ARBA00010936"/>
    </source>
</evidence>
<dbReference type="PANTHER" id="PTHR10889">
    <property type="entry name" value="DEOXYRIBOSE-PHOSPHATE ALDOLASE"/>
    <property type="match status" value="1"/>
</dbReference>
<comment type="catalytic activity">
    <reaction evidence="5 7">
        <text>2-deoxy-D-ribose 5-phosphate = D-glyceraldehyde 3-phosphate + acetaldehyde</text>
        <dbReference type="Rhea" id="RHEA:12821"/>
        <dbReference type="ChEBI" id="CHEBI:15343"/>
        <dbReference type="ChEBI" id="CHEBI:59776"/>
        <dbReference type="ChEBI" id="CHEBI:62877"/>
        <dbReference type="EC" id="4.1.2.4"/>
    </reaction>
</comment>
<dbReference type="GO" id="GO:0006018">
    <property type="term" value="P:2-deoxyribose 1-phosphate catabolic process"/>
    <property type="evidence" value="ECO:0007669"/>
    <property type="project" value="UniProtKB-UniRule"/>
</dbReference>
<dbReference type="InterPro" id="IPR013785">
    <property type="entry name" value="Aldolase_TIM"/>
</dbReference>
<feature type="active site" description="Proton donor/acceptor" evidence="7">
    <location>
        <position position="188"/>
    </location>
</feature>
<evidence type="ECO:0000256" key="3">
    <source>
        <dbReference type="ARBA" id="ARBA00023239"/>
    </source>
</evidence>
<evidence type="ECO:0000256" key="4">
    <source>
        <dbReference type="ARBA" id="ARBA00023270"/>
    </source>
</evidence>
<protein>
    <recommendedName>
        <fullName evidence="7">Deoxyribose-phosphate aldolase</fullName>
        <shortName evidence="7">DERA</shortName>
        <ecNumber evidence="7">4.1.2.4</ecNumber>
    </recommendedName>
    <alternativeName>
        <fullName evidence="7">2-deoxy-D-ribose 5-phosphate aldolase</fullName>
    </alternativeName>
    <alternativeName>
        <fullName evidence="7">Phosphodeoxyriboaldolase</fullName>
        <shortName evidence="7">Deoxyriboaldolase</shortName>
    </alternativeName>
</protein>
<dbReference type="Pfam" id="PF01791">
    <property type="entry name" value="DeoC"/>
    <property type="match status" value="1"/>
</dbReference>
<dbReference type="SMART" id="SM01133">
    <property type="entry name" value="DeoC"/>
    <property type="match status" value="1"/>
</dbReference>
<gene>
    <name evidence="7 8" type="primary">deoC</name>
    <name evidence="8" type="ORF">AMYX_08130</name>
</gene>
<dbReference type="Gene3D" id="3.20.20.70">
    <property type="entry name" value="Aldolase class I"/>
    <property type="match status" value="1"/>
</dbReference>
<comment type="caution">
    <text evidence="8">The sequence shown here is derived from an EMBL/GenBank/DDBJ whole genome shotgun (WGS) entry which is preliminary data.</text>
</comment>
<dbReference type="GO" id="GO:0016052">
    <property type="term" value="P:carbohydrate catabolic process"/>
    <property type="evidence" value="ECO:0007669"/>
    <property type="project" value="TreeGrafter"/>
</dbReference>
<dbReference type="GO" id="GO:0005737">
    <property type="term" value="C:cytoplasm"/>
    <property type="evidence" value="ECO:0007669"/>
    <property type="project" value="UniProtKB-SubCell"/>
</dbReference>
<dbReference type="Proteomes" id="UP000503640">
    <property type="component" value="Unassembled WGS sequence"/>
</dbReference>
<dbReference type="PANTHER" id="PTHR10889:SF1">
    <property type="entry name" value="DEOXYRIBOSE-PHOSPHATE ALDOLASE"/>
    <property type="match status" value="1"/>
</dbReference>
<reference evidence="9" key="1">
    <citation type="journal article" date="2020" name="Appl. Environ. Microbiol.">
        <title>Diazotrophic Anaeromyxobacter Isolates from Soils.</title>
        <authorList>
            <person name="Masuda Y."/>
            <person name="Yamanaka H."/>
            <person name="Xu Z.X."/>
            <person name="Shiratori Y."/>
            <person name="Aono T."/>
            <person name="Amachi S."/>
            <person name="Senoo K."/>
            <person name="Itoh H."/>
        </authorList>
    </citation>
    <scope>NUCLEOTIDE SEQUENCE [LARGE SCALE GENOMIC DNA]</scope>
    <source>
        <strain evidence="9">R267</strain>
    </source>
</reference>
<dbReference type="InterPro" id="IPR028581">
    <property type="entry name" value="DeoC_typeI"/>
</dbReference>
<dbReference type="AlphaFoldDB" id="A0A7I9VI34"/>
<comment type="function">
    <text evidence="6 7">Catalyzes a reversible aldol reaction between acetaldehyde and D-glyceraldehyde 3-phosphate to generate 2-deoxy-D-ribose 5-phosphate.</text>
</comment>
<feature type="active site" description="Proton donor/acceptor" evidence="7">
    <location>
        <position position="97"/>
    </location>
</feature>
<dbReference type="SUPFAM" id="SSF51569">
    <property type="entry name" value="Aldolase"/>
    <property type="match status" value="1"/>
</dbReference>
<dbReference type="NCBIfam" id="TIGR00126">
    <property type="entry name" value="deoC"/>
    <property type="match status" value="1"/>
</dbReference>
<dbReference type="PIRSF" id="PIRSF001357">
    <property type="entry name" value="DeoC"/>
    <property type="match status" value="1"/>
</dbReference>
<evidence type="ECO:0000313" key="9">
    <source>
        <dbReference type="Proteomes" id="UP000503640"/>
    </source>
</evidence>
<dbReference type="UniPathway" id="UPA00002">
    <property type="reaction ID" value="UER00468"/>
</dbReference>
<dbReference type="EC" id="4.1.2.4" evidence="7"/>
<comment type="pathway">
    <text evidence="7">Carbohydrate degradation; 2-deoxy-D-ribose 1-phosphate degradation; D-glyceraldehyde 3-phosphate and acetaldehyde from 2-deoxy-alpha-D-ribose 1-phosphate: step 2/2.</text>
</comment>
<comment type="similarity">
    <text evidence="1 7">Belongs to the DeoC/FbaB aldolase family. DeoC type 1 subfamily.</text>
</comment>
<dbReference type="GO" id="GO:0009264">
    <property type="term" value="P:deoxyribonucleotide catabolic process"/>
    <property type="evidence" value="ECO:0007669"/>
    <property type="project" value="UniProtKB-UniRule"/>
</dbReference>
<dbReference type="GO" id="GO:0004139">
    <property type="term" value="F:deoxyribose-phosphate aldolase activity"/>
    <property type="evidence" value="ECO:0007669"/>
    <property type="project" value="UniProtKB-UniRule"/>
</dbReference>
<keyword evidence="9" id="KW-1185">Reference proteome</keyword>
<keyword evidence="2 7" id="KW-0963">Cytoplasm</keyword>
<keyword evidence="4 7" id="KW-0704">Schiff base</keyword>
<dbReference type="InterPro" id="IPR002915">
    <property type="entry name" value="DeoC/FbaB/LacD_aldolase"/>
</dbReference>
<accession>A0A7I9VI34</accession>
<evidence type="ECO:0000256" key="7">
    <source>
        <dbReference type="HAMAP-Rule" id="MF_00114"/>
    </source>
</evidence>
<dbReference type="FunFam" id="3.20.20.70:FF:000044">
    <property type="entry name" value="Deoxyribose-phosphate aldolase"/>
    <property type="match status" value="1"/>
</dbReference>
<dbReference type="InterPro" id="IPR011343">
    <property type="entry name" value="DeoC"/>
</dbReference>
<dbReference type="HAMAP" id="MF_00114">
    <property type="entry name" value="DeoC_type1"/>
    <property type="match status" value="1"/>
</dbReference>
<comment type="subcellular location">
    <subcellularLocation>
        <location evidence="7">Cytoplasm</location>
    </subcellularLocation>
</comment>
<dbReference type="EMBL" id="BJTG01000002">
    <property type="protein sequence ID" value="GEJ56072.1"/>
    <property type="molecule type" value="Genomic_DNA"/>
</dbReference>
<evidence type="ECO:0000256" key="6">
    <source>
        <dbReference type="ARBA" id="ARBA00056337"/>
    </source>
</evidence>
<evidence type="ECO:0000256" key="2">
    <source>
        <dbReference type="ARBA" id="ARBA00022490"/>
    </source>
</evidence>
<keyword evidence="3 7" id="KW-0456">Lyase</keyword>
<evidence type="ECO:0000256" key="5">
    <source>
        <dbReference type="ARBA" id="ARBA00048791"/>
    </source>
</evidence>
<proteinExistence type="inferred from homology"/>
<dbReference type="RefSeq" id="WP_176063219.1">
    <property type="nucleotide sequence ID" value="NZ_BJTG01000002.1"/>
</dbReference>
<organism evidence="8 9">
    <name type="scientific">Anaeromyxobacter diazotrophicus</name>
    <dbReference type="NCBI Taxonomy" id="2590199"/>
    <lineage>
        <taxon>Bacteria</taxon>
        <taxon>Pseudomonadati</taxon>
        <taxon>Myxococcota</taxon>
        <taxon>Myxococcia</taxon>
        <taxon>Myxococcales</taxon>
        <taxon>Cystobacterineae</taxon>
        <taxon>Anaeromyxobacteraceae</taxon>
        <taxon>Anaeromyxobacter</taxon>
    </lineage>
</organism>
<sequence>MSTPLASPRELAPLVDHTVLRPGAGEGEVERACDEALQHGFAGVCVREAHLALVVRRLAGAAPRPIAVADFPLGAAPAAARAEEARRLAALGAREIDVVFPLPRLAARDHAGALADLSAVVRAAAPAAVKVILETGALSGPEKAAACALALAAGAAFVKTSTGFGPGGATVEDVALLRALAGPAAGVKASGGIRTAADALRMVRAGANRLGTSAGVALVTGSW</sequence>
<feature type="active site" description="Schiff-base intermediate with acetaldehyde" evidence="7">
    <location>
        <position position="159"/>
    </location>
</feature>
<name>A0A7I9VI34_9BACT</name>